<feature type="compositionally biased region" description="Basic residues" evidence="1">
    <location>
        <begin position="207"/>
        <end position="239"/>
    </location>
</feature>
<evidence type="ECO:0000313" key="4">
    <source>
        <dbReference type="EMBL" id="KAG5677820.1"/>
    </source>
</evidence>
<dbReference type="EMBL" id="JADBJN010000002">
    <property type="protein sequence ID" value="KAG5677820.1"/>
    <property type="molecule type" value="Genomic_DNA"/>
</dbReference>
<evidence type="ECO:0000259" key="2">
    <source>
        <dbReference type="PROSITE" id="PS50006"/>
    </source>
</evidence>
<organism evidence="4 5">
    <name type="scientific">Polypedilum vanderplanki</name>
    <name type="common">Sleeping chironomid midge</name>
    <dbReference type="NCBI Taxonomy" id="319348"/>
    <lineage>
        <taxon>Eukaryota</taxon>
        <taxon>Metazoa</taxon>
        <taxon>Ecdysozoa</taxon>
        <taxon>Arthropoda</taxon>
        <taxon>Hexapoda</taxon>
        <taxon>Insecta</taxon>
        <taxon>Pterygota</taxon>
        <taxon>Neoptera</taxon>
        <taxon>Endopterygota</taxon>
        <taxon>Diptera</taxon>
        <taxon>Nematocera</taxon>
        <taxon>Chironomoidea</taxon>
        <taxon>Chironomidae</taxon>
        <taxon>Chironominae</taxon>
        <taxon>Polypedilum</taxon>
        <taxon>Polypedilum</taxon>
    </lineage>
</organism>
<proteinExistence type="predicted"/>
<keyword evidence="5" id="KW-1185">Reference proteome</keyword>
<dbReference type="Pfam" id="PF01585">
    <property type="entry name" value="G-patch"/>
    <property type="match status" value="1"/>
</dbReference>
<feature type="compositionally biased region" description="Low complexity" evidence="1">
    <location>
        <begin position="192"/>
        <end position="201"/>
    </location>
</feature>
<dbReference type="InterPro" id="IPR053027">
    <property type="entry name" value="AGGF1"/>
</dbReference>
<dbReference type="InterPro" id="IPR035624">
    <property type="entry name" value="AGGF1_OCRE"/>
</dbReference>
<dbReference type="PANTHER" id="PTHR23106">
    <property type="entry name" value="ANGIOGENIC FACTOR WITH G PATCH AND FHA DOMAINS 1"/>
    <property type="match status" value="1"/>
</dbReference>
<dbReference type="SUPFAM" id="SSF49879">
    <property type="entry name" value="SMAD/FHA domain"/>
    <property type="match status" value="1"/>
</dbReference>
<comment type="caution">
    <text evidence="4">The sequence shown here is derived from an EMBL/GenBank/DDBJ whole genome shotgun (WGS) entry which is preliminary data.</text>
</comment>
<evidence type="ECO:0000259" key="3">
    <source>
        <dbReference type="PROSITE" id="PS50174"/>
    </source>
</evidence>
<evidence type="ECO:0000313" key="5">
    <source>
        <dbReference type="Proteomes" id="UP001107558"/>
    </source>
</evidence>
<name>A0A9J6C6M4_POLVA</name>
<dbReference type="InterPro" id="IPR000467">
    <property type="entry name" value="G_patch_dom"/>
</dbReference>
<accession>A0A9J6C6M4</accession>
<reference evidence="4" key="1">
    <citation type="submission" date="2021-03" db="EMBL/GenBank/DDBJ databases">
        <title>Chromosome level genome of the anhydrobiotic midge Polypedilum vanderplanki.</title>
        <authorList>
            <person name="Yoshida Y."/>
            <person name="Kikawada T."/>
            <person name="Gusev O."/>
        </authorList>
    </citation>
    <scope>NUCLEOTIDE SEQUENCE</scope>
    <source>
        <strain evidence="4">NIAS01</strain>
        <tissue evidence="4">Whole body or cell culture</tissue>
    </source>
</reference>
<gene>
    <name evidence="4" type="ORF">PVAND_007546</name>
</gene>
<feature type="region of interest" description="Disordered" evidence="1">
    <location>
        <begin position="507"/>
        <end position="552"/>
    </location>
</feature>
<dbReference type="Pfam" id="PF00498">
    <property type="entry name" value="FHA"/>
    <property type="match status" value="1"/>
</dbReference>
<dbReference type="Pfam" id="PF17780">
    <property type="entry name" value="OCRE"/>
    <property type="match status" value="1"/>
</dbReference>
<feature type="region of interest" description="Disordered" evidence="1">
    <location>
        <begin position="443"/>
        <end position="488"/>
    </location>
</feature>
<dbReference type="GO" id="GO:0003676">
    <property type="term" value="F:nucleic acid binding"/>
    <property type="evidence" value="ECO:0007669"/>
    <property type="project" value="InterPro"/>
</dbReference>
<dbReference type="PROSITE" id="PS50174">
    <property type="entry name" value="G_PATCH"/>
    <property type="match status" value="1"/>
</dbReference>
<dbReference type="Gene3D" id="2.60.200.20">
    <property type="match status" value="1"/>
</dbReference>
<dbReference type="InterPro" id="IPR008984">
    <property type="entry name" value="SMAD_FHA_dom_sf"/>
</dbReference>
<dbReference type="PROSITE" id="PS50006">
    <property type="entry name" value="FHA_DOMAIN"/>
    <property type="match status" value="1"/>
</dbReference>
<feature type="compositionally biased region" description="Basic and acidic residues" evidence="1">
    <location>
        <begin position="177"/>
        <end position="186"/>
    </location>
</feature>
<dbReference type="CDD" id="cd16164">
    <property type="entry name" value="OCRE_VG5Q"/>
    <property type="match status" value="1"/>
</dbReference>
<feature type="domain" description="FHA" evidence="2">
    <location>
        <begin position="312"/>
        <end position="363"/>
    </location>
</feature>
<feature type="compositionally biased region" description="Polar residues" evidence="1">
    <location>
        <begin position="479"/>
        <end position="488"/>
    </location>
</feature>
<dbReference type="AlphaFoldDB" id="A0A9J6C6M4"/>
<dbReference type="Proteomes" id="UP001107558">
    <property type="component" value="Chromosome 2"/>
</dbReference>
<dbReference type="PANTHER" id="PTHR23106:SF24">
    <property type="entry name" value="ANGIOGENIC FACTOR WITH G PATCH AND FHA DOMAINS 1"/>
    <property type="match status" value="1"/>
</dbReference>
<dbReference type="SMART" id="SM00443">
    <property type="entry name" value="G_patch"/>
    <property type="match status" value="1"/>
</dbReference>
<dbReference type="InterPro" id="IPR000253">
    <property type="entry name" value="FHA_dom"/>
</dbReference>
<dbReference type="InterPro" id="IPR041591">
    <property type="entry name" value="OCRE"/>
</dbReference>
<evidence type="ECO:0008006" key="6">
    <source>
        <dbReference type="Google" id="ProtNLM"/>
    </source>
</evidence>
<feature type="compositionally biased region" description="Basic and acidic residues" evidence="1">
    <location>
        <begin position="543"/>
        <end position="552"/>
    </location>
</feature>
<feature type="domain" description="G-patch" evidence="3">
    <location>
        <begin position="490"/>
        <end position="536"/>
    </location>
</feature>
<sequence length="566" mass="65046">MKFLSKLDAHIVKTQQEELTSEKITKSDNCVKQQTTDDSSKKEEENVLDFINEIKNQAMQNTYEQAGFIYEPTSGLYWDSKTGYYWNPESDLYYNGNNGNWYKLNPITNEFTFHSATEAAKAVKKVHQHLSIDSLVKDFNSLRIKNLQKNALGSEKEEEKAIKKILEESRQPLKCQEKLSTYDDTSKRRHYSSSASDSDSSSDYHKNSRRRRRSRDSRSRSRSRSRKSKRDRRSKSRNSKSREDGELDTSNSSDSDYKKESAPKKRKKKNKKGTEYEEIAKKYPPSLRLIVTESKPKEIQVGTLFVVTFKGGTLGRDGHHHNVLLNAENVSKEHLKFLYNNKKGIYQLSDKSRNGTLLNGQQISLLNKTESKPQDLHHGDVLEIANVKLLAHIHEGLSTCDNCEPFNYTQKPQDLPAKTTDDLMPSLSHKEQLKMLQKRYGLQSEKYQESQPGTSNKNYEDRASQRRQKVGSSHDNEKTIQASVDQSISSENKGFKLLSKMGWNTGESLGKNDTGIKEPVQMKTQHGTKGLGNEESTQIFETTNDKKKKEIWSKTQERYNKLNKND</sequence>
<dbReference type="OrthoDB" id="2538319at2759"/>
<protein>
    <recommendedName>
        <fullName evidence="6">Angiogenic factor with G patch and FHA domains 1</fullName>
    </recommendedName>
</protein>
<feature type="region of interest" description="Disordered" evidence="1">
    <location>
        <begin position="177"/>
        <end position="276"/>
    </location>
</feature>
<evidence type="ECO:0000256" key="1">
    <source>
        <dbReference type="SAM" id="MobiDB-lite"/>
    </source>
</evidence>